<feature type="domain" description="PhoU" evidence="8">
    <location>
        <begin position="122"/>
        <end position="203"/>
    </location>
</feature>
<dbReference type="Gene3D" id="1.20.58.220">
    <property type="entry name" value="Phosphate transport system protein phou homolog 2, domain 2"/>
    <property type="match status" value="1"/>
</dbReference>
<dbReference type="RefSeq" id="WP_063741468.1">
    <property type="nucleotide sequence ID" value="NZ_CP034550.1"/>
</dbReference>
<dbReference type="PANTHER" id="PTHR42930:SF3">
    <property type="entry name" value="PHOSPHATE-SPECIFIC TRANSPORT SYSTEM ACCESSORY PROTEIN PHOU"/>
    <property type="match status" value="1"/>
</dbReference>
<keyword evidence="6" id="KW-0592">Phosphate transport</keyword>
<organism evidence="9 10">
    <name type="scientific">Saccharothrix syringae</name>
    <name type="common">Nocardiopsis syringae</name>
    <dbReference type="NCBI Taxonomy" id="103733"/>
    <lineage>
        <taxon>Bacteria</taxon>
        <taxon>Bacillati</taxon>
        <taxon>Actinomycetota</taxon>
        <taxon>Actinomycetes</taxon>
        <taxon>Pseudonocardiales</taxon>
        <taxon>Pseudonocardiaceae</taxon>
        <taxon>Saccharothrix</taxon>
    </lineage>
</organism>
<dbReference type="EMBL" id="CP034550">
    <property type="protein sequence ID" value="QFZ18416.1"/>
    <property type="molecule type" value="Genomic_DNA"/>
</dbReference>
<accession>A0A5Q0GWB4</accession>
<feature type="domain" description="PhoU" evidence="8">
    <location>
        <begin position="16"/>
        <end position="103"/>
    </location>
</feature>
<dbReference type="InterPro" id="IPR038078">
    <property type="entry name" value="PhoU-like_sf"/>
</dbReference>
<dbReference type="GO" id="GO:0030643">
    <property type="term" value="P:intracellular phosphate ion homeostasis"/>
    <property type="evidence" value="ECO:0007669"/>
    <property type="project" value="InterPro"/>
</dbReference>
<evidence type="ECO:0000313" key="10">
    <source>
        <dbReference type="Proteomes" id="UP000325787"/>
    </source>
</evidence>
<keyword evidence="10" id="KW-1185">Reference proteome</keyword>
<dbReference type="GO" id="GO:0006817">
    <property type="term" value="P:phosphate ion transport"/>
    <property type="evidence" value="ECO:0007669"/>
    <property type="project" value="UniProtKB-KW"/>
</dbReference>
<dbReference type="KEGG" id="ssyi:EKG83_13810"/>
<comment type="similarity">
    <text evidence="2">Belongs to the PhoU family.</text>
</comment>
<dbReference type="InterPro" id="IPR028366">
    <property type="entry name" value="PhoU"/>
</dbReference>
<evidence type="ECO:0000256" key="5">
    <source>
        <dbReference type="ARBA" id="ARBA00022490"/>
    </source>
</evidence>
<dbReference type="Proteomes" id="UP000325787">
    <property type="component" value="Chromosome"/>
</dbReference>
<dbReference type="PANTHER" id="PTHR42930">
    <property type="entry name" value="PHOSPHATE-SPECIFIC TRANSPORT SYSTEM ACCESSORY PROTEIN PHOU"/>
    <property type="match status" value="1"/>
</dbReference>
<dbReference type="AlphaFoldDB" id="A0A5Q0GWB4"/>
<dbReference type="OrthoDB" id="9814256at2"/>
<sequence length="248" mass="26523">MRDAFRHRQDVLVLQLARMCDLAGLALRRATRALLDNDPTLAHRVVADDPVLDRARDNAQHDAHVLLSARTPVGGDLGLVLSVLRGAEDAERMGDLAHHIAACVLRRHPRPVLPNLLHNRFAQMGNLAVRMAGTAAHLVREPDPVLGTALAHADDEIDALHRSLFPVLSYQGWSHGVPAAVDAVLLSRNYERFADHAVTIAHRGTTAPAGTTGEHTGTTSPAAADRTGPGAVPDTSPTCGTNVVTTQR</sequence>
<dbReference type="FunFam" id="1.20.58.220:FF:000004">
    <property type="entry name" value="Phosphate-specific transport system accessory protein PhoU"/>
    <property type="match status" value="1"/>
</dbReference>
<evidence type="ECO:0000256" key="3">
    <source>
        <dbReference type="ARBA" id="ARBA00011738"/>
    </source>
</evidence>
<comment type="subcellular location">
    <subcellularLocation>
        <location evidence="1">Cytoplasm</location>
    </subcellularLocation>
</comment>
<feature type="compositionally biased region" description="Polar residues" evidence="7">
    <location>
        <begin position="235"/>
        <end position="248"/>
    </location>
</feature>
<dbReference type="GO" id="GO:0005737">
    <property type="term" value="C:cytoplasm"/>
    <property type="evidence" value="ECO:0007669"/>
    <property type="project" value="UniProtKB-SubCell"/>
</dbReference>
<evidence type="ECO:0000256" key="6">
    <source>
        <dbReference type="ARBA" id="ARBA00022592"/>
    </source>
</evidence>
<comment type="subunit">
    <text evidence="3">Homodimer.</text>
</comment>
<gene>
    <name evidence="9" type="ORF">EKG83_13810</name>
</gene>
<evidence type="ECO:0000256" key="1">
    <source>
        <dbReference type="ARBA" id="ARBA00004496"/>
    </source>
</evidence>
<evidence type="ECO:0000259" key="8">
    <source>
        <dbReference type="Pfam" id="PF01895"/>
    </source>
</evidence>
<proteinExistence type="inferred from homology"/>
<evidence type="ECO:0000256" key="7">
    <source>
        <dbReference type="SAM" id="MobiDB-lite"/>
    </source>
</evidence>
<keyword evidence="4" id="KW-0813">Transport</keyword>
<reference evidence="10" key="1">
    <citation type="journal article" date="2021" name="Curr. Microbiol.">
        <title>Complete genome of nocamycin-producing strain Saccharothrix syringae NRRL B-16468 reveals the biosynthetic potential for secondary metabolites.</title>
        <authorList>
            <person name="Mo X."/>
            <person name="Yang S."/>
        </authorList>
    </citation>
    <scope>NUCLEOTIDE SEQUENCE [LARGE SCALE GENOMIC DNA]</scope>
    <source>
        <strain evidence="10">ATCC 51364 / DSM 43886 / JCM 6844 / KCTC 9398 / NBRC 14523 / NRRL B-16468 / INA 2240</strain>
    </source>
</reference>
<dbReference type="GO" id="GO:0045936">
    <property type="term" value="P:negative regulation of phosphate metabolic process"/>
    <property type="evidence" value="ECO:0007669"/>
    <property type="project" value="InterPro"/>
</dbReference>
<protein>
    <submittedName>
        <fullName evidence="9">Phosphate transport system regulatory protein PhoU</fullName>
    </submittedName>
</protein>
<keyword evidence="5" id="KW-0963">Cytoplasm</keyword>
<name>A0A5Q0GWB4_SACSY</name>
<evidence type="ECO:0000256" key="2">
    <source>
        <dbReference type="ARBA" id="ARBA00008107"/>
    </source>
</evidence>
<evidence type="ECO:0000256" key="4">
    <source>
        <dbReference type="ARBA" id="ARBA00022448"/>
    </source>
</evidence>
<evidence type="ECO:0000313" key="9">
    <source>
        <dbReference type="EMBL" id="QFZ18416.1"/>
    </source>
</evidence>
<dbReference type="InterPro" id="IPR026022">
    <property type="entry name" value="PhoU_dom"/>
</dbReference>
<feature type="region of interest" description="Disordered" evidence="7">
    <location>
        <begin position="204"/>
        <end position="248"/>
    </location>
</feature>
<dbReference type="SUPFAM" id="SSF109755">
    <property type="entry name" value="PhoU-like"/>
    <property type="match status" value="1"/>
</dbReference>
<dbReference type="Pfam" id="PF01895">
    <property type="entry name" value="PhoU"/>
    <property type="match status" value="2"/>
</dbReference>